<evidence type="ECO:0000313" key="6">
    <source>
        <dbReference type="Proteomes" id="UP000728032"/>
    </source>
</evidence>
<evidence type="ECO:0008006" key="7">
    <source>
        <dbReference type="Google" id="ProtNLM"/>
    </source>
</evidence>
<evidence type="ECO:0000313" key="5">
    <source>
        <dbReference type="EMBL" id="CAD7654945.1"/>
    </source>
</evidence>
<name>A0A7R9M7B0_9ACAR</name>
<dbReference type="InterPro" id="IPR009644">
    <property type="entry name" value="FKTN/MNN4/W02B3.4-1"/>
</dbReference>
<comment type="subcellular location">
    <subcellularLocation>
        <location evidence="1">Membrane</location>
        <topology evidence="1">Single-pass membrane protein</topology>
    </subcellularLocation>
</comment>
<proteinExistence type="predicted"/>
<dbReference type="AlphaFoldDB" id="A0A7R9M7B0"/>
<keyword evidence="2" id="KW-0812">Transmembrane</keyword>
<dbReference type="OrthoDB" id="6506445at2759"/>
<dbReference type="Proteomes" id="UP000728032">
    <property type="component" value="Unassembled WGS sequence"/>
</dbReference>
<evidence type="ECO:0000256" key="2">
    <source>
        <dbReference type="ARBA" id="ARBA00022692"/>
    </source>
</evidence>
<gene>
    <name evidence="5" type="ORF">ONB1V03_LOCUS11590</name>
</gene>
<keyword evidence="3" id="KW-1133">Transmembrane helix</keyword>
<evidence type="ECO:0000256" key="4">
    <source>
        <dbReference type="ARBA" id="ARBA00023136"/>
    </source>
</evidence>
<reference evidence="5" key="1">
    <citation type="submission" date="2020-11" db="EMBL/GenBank/DDBJ databases">
        <authorList>
            <person name="Tran Van P."/>
        </authorList>
    </citation>
    <scope>NUCLEOTIDE SEQUENCE</scope>
</reference>
<dbReference type="PANTHER" id="PTHR15407">
    <property type="entry name" value="FUKUTIN-RELATED"/>
    <property type="match status" value="1"/>
</dbReference>
<dbReference type="EMBL" id="CAJPVJ010008770">
    <property type="protein sequence ID" value="CAG2172132.1"/>
    <property type="molecule type" value="Genomic_DNA"/>
</dbReference>
<dbReference type="GO" id="GO:0016020">
    <property type="term" value="C:membrane"/>
    <property type="evidence" value="ECO:0007669"/>
    <property type="project" value="UniProtKB-SubCell"/>
</dbReference>
<dbReference type="PANTHER" id="PTHR15407:SF28">
    <property type="entry name" value="RIBITOL-5-PHOSPHATE TRANSFERASE FKTN"/>
    <property type="match status" value="1"/>
</dbReference>
<keyword evidence="6" id="KW-1185">Reference proteome</keyword>
<dbReference type="EMBL" id="OC923595">
    <property type="protein sequence ID" value="CAD7654945.1"/>
    <property type="molecule type" value="Genomic_DNA"/>
</dbReference>
<accession>A0A7R9M7B0</accession>
<keyword evidence="4" id="KW-0472">Membrane</keyword>
<protein>
    <recommendedName>
        <fullName evidence="7">Fukutin</fullName>
    </recommendedName>
</protein>
<feature type="non-terminal residue" evidence="5">
    <location>
        <position position="169"/>
    </location>
</feature>
<evidence type="ECO:0000256" key="3">
    <source>
        <dbReference type="ARBA" id="ARBA00022989"/>
    </source>
</evidence>
<sequence>MDNKVREALIALKTFTSKLFIPFFISSGTLLGWLRQCGVIPYTSDLDTATWATYASPQLIDKFIHNDVVLRLNELDFRVDLFFTYKEGSNYTFTGHIPRDKAYFRYIYPNFTLCSAELLGLKVLVPCNPVDVISAEYGPDWYIPKANWSYCESPYNMSPRMNWTDSQTG</sequence>
<evidence type="ECO:0000256" key="1">
    <source>
        <dbReference type="ARBA" id="ARBA00004167"/>
    </source>
</evidence>
<organism evidence="5">
    <name type="scientific">Oppiella nova</name>
    <dbReference type="NCBI Taxonomy" id="334625"/>
    <lineage>
        <taxon>Eukaryota</taxon>
        <taxon>Metazoa</taxon>
        <taxon>Ecdysozoa</taxon>
        <taxon>Arthropoda</taxon>
        <taxon>Chelicerata</taxon>
        <taxon>Arachnida</taxon>
        <taxon>Acari</taxon>
        <taxon>Acariformes</taxon>
        <taxon>Sarcoptiformes</taxon>
        <taxon>Oribatida</taxon>
        <taxon>Brachypylina</taxon>
        <taxon>Oppioidea</taxon>
        <taxon>Oppiidae</taxon>
        <taxon>Oppiella</taxon>
    </lineage>
</organism>